<dbReference type="SUPFAM" id="SSF53187">
    <property type="entry name" value="Zn-dependent exopeptidases"/>
    <property type="match status" value="1"/>
</dbReference>
<dbReference type="InterPro" id="IPR002933">
    <property type="entry name" value="Peptidase_M20"/>
</dbReference>
<dbReference type="AlphaFoldDB" id="A0A6I4VWT2"/>
<dbReference type="Pfam" id="PF01546">
    <property type="entry name" value="Peptidase_M20"/>
    <property type="match status" value="1"/>
</dbReference>
<evidence type="ECO:0000313" key="2">
    <source>
        <dbReference type="EMBL" id="MXQ56007.1"/>
    </source>
</evidence>
<evidence type="ECO:0000259" key="1">
    <source>
        <dbReference type="Pfam" id="PF07687"/>
    </source>
</evidence>
<reference evidence="2 3" key="1">
    <citation type="submission" date="2019-12" db="EMBL/GenBank/DDBJ databases">
        <title>Whole-genome analyses of novel actinobacteria.</title>
        <authorList>
            <person name="Sahin N."/>
            <person name="Saygin H."/>
        </authorList>
    </citation>
    <scope>NUCLEOTIDE SEQUENCE [LARGE SCALE GENOMIC DNA]</scope>
    <source>
        <strain evidence="2 3">KC615</strain>
    </source>
</reference>
<keyword evidence="2" id="KW-0378">Hydrolase</keyword>
<name>A0A6I4VWT2_9BACL</name>
<sequence length="405" mass="46077">MDRLLRLANTSQSKWYQWMLRHFHYLHQHPELSFQESNTIHYISTILEKNLGLKSNFYEVNGEIFGQTVSSQAITVSFGQGEKTVIFTADFDALPIEEACSHRYRSKSTDKMHACGHDMHTSILLGIAWWLKQNEDLLTCRVVLLFRPAEELNGTAFLIKSEKLLDYLGKDAVCFGLHVYPELPPGKISTCAGLINYSAEFLKIEVKGKGGHTARPEHDFSPLTTMGQILSQLPLVITQEVPEAVIAFGQVHSGSKGNIIPEFAWCEGTLRTPDFQFHEKARTAMHQYVRSLENDFVKLELKNSGVPALPPVINDATLVEASKSISEHFPWIEVQHTESSRGADDISWFSELGYPLHFFRLGTKPEHQQQIFDLHSPHFEADPRALLTGVYFQLFQLIKYIEKDM</sequence>
<dbReference type="InterPro" id="IPR036264">
    <property type="entry name" value="Bact_exopeptidase_dim_dom"/>
</dbReference>
<proteinExistence type="predicted"/>
<protein>
    <submittedName>
        <fullName evidence="2">Amidohydrolase</fullName>
    </submittedName>
</protein>
<dbReference type="Gene3D" id="3.40.630.10">
    <property type="entry name" value="Zn peptidases"/>
    <property type="match status" value="1"/>
</dbReference>
<feature type="domain" description="Peptidase M20 dimerisation" evidence="1">
    <location>
        <begin position="202"/>
        <end position="291"/>
    </location>
</feature>
<keyword evidence="3" id="KW-1185">Reference proteome</keyword>
<dbReference type="EMBL" id="WUUL01000032">
    <property type="protein sequence ID" value="MXQ56007.1"/>
    <property type="molecule type" value="Genomic_DNA"/>
</dbReference>
<dbReference type="NCBIfam" id="TIGR01891">
    <property type="entry name" value="amidohydrolases"/>
    <property type="match status" value="1"/>
</dbReference>
<dbReference type="PANTHER" id="PTHR11014:SF63">
    <property type="entry name" value="METALLOPEPTIDASE, PUTATIVE (AFU_ORTHOLOGUE AFUA_6G09600)-RELATED"/>
    <property type="match status" value="1"/>
</dbReference>
<dbReference type="Proteomes" id="UP000430692">
    <property type="component" value="Unassembled WGS sequence"/>
</dbReference>
<dbReference type="RefSeq" id="WP_160803371.1">
    <property type="nucleotide sequence ID" value="NZ_WUUL01000032.1"/>
</dbReference>
<dbReference type="SUPFAM" id="SSF55031">
    <property type="entry name" value="Bacterial exopeptidase dimerisation domain"/>
    <property type="match status" value="1"/>
</dbReference>
<organism evidence="2 3">
    <name type="scientific">Shimazuella alba</name>
    <dbReference type="NCBI Taxonomy" id="2690964"/>
    <lineage>
        <taxon>Bacteria</taxon>
        <taxon>Bacillati</taxon>
        <taxon>Bacillota</taxon>
        <taxon>Bacilli</taxon>
        <taxon>Bacillales</taxon>
        <taxon>Thermoactinomycetaceae</taxon>
        <taxon>Shimazuella</taxon>
    </lineage>
</organism>
<dbReference type="PANTHER" id="PTHR11014">
    <property type="entry name" value="PEPTIDASE M20 FAMILY MEMBER"/>
    <property type="match status" value="1"/>
</dbReference>
<dbReference type="GO" id="GO:0016787">
    <property type="term" value="F:hydrolase activity"/>
    <property type="evidence" value="ECO:0007669"/>
    <property type="project" value="UniProtKB-KW"/>
</dbReference>
<evidence type="ECO:0000313" key="3">
    <source>
        <dbReference type="Proteomes" id="UP000430692"/>
    </source>
</evidence>
<dbReference type="InterPro" id="IPR017439">
    <property type="entry name" value="Amidohydrolase"/>
</dbReference>
<gene>
    <name evidence="2" type="ORF">GSM42_20240</name>
</gene>
<dbReference type="InterPro" id="IPR011650">
    <property type="entry name" value="Peptidase_M20_dimer"/>
</dbReference>
<dbReference type="Gene3D" id="3.30.70.360">
    <property type="match status" value="1"/>
</dbReference>
<dbReference type="Pfam" id="PF07687">
    <property type="entry name" value="M20_dimer"/>
    <property type="match status" value="1"/>
</dbReference>
<comment type="caution">
    <text evidence="2">The sequence shown here is derived from an EMBL/GenBank/DDBJ whole genome shotgun (WGS) entry which is preliminary data.</text>
</comment>
<accession>A0A6I4VWT2</accession>